<feature type="region of interest" description="Disordered" evidence="1">
    <location>
        <begin position="29"/>
        <end position="78"/>
    </location>
</feature>
<sequence>MPGSKARAWKRAKAKETYDEHYGNGCHLPNIKRKREESPNTVANRKLLKEEMSKRDMGPKTSKSCSSGGKADPRFSYENLMRERDESYALKSSLYKMKCEDRKNFTRKDRREDWAKKNATKSPEEIRKDEEEKKKR</sequence>
<accession>A0A814SJH1</accession>
<protein>
    <submittedName>
        <fullName evidence="2">Uncharacterized protein</fullName>
    </submittedName>
</protein>
<dbReference type="EMBL" id="CAJNOC010011471">
    <property type="protein sequence ID" value="CAF1148276.1"/>
    <property type="molecule type" value="Genomic_DNA"/>
</dbReference>
<dbReference type="Proteomes" id="UP000663879">
    <property type="component" value="Unassembled WGS sequence"/>
</dbReference>
<evidence type="ECO:0000313" key="3">
    <source>
        <dbReference type="Proteomes" id="UP000663879"/>
    </source>
</evidence>
<feature type="region of interest" description="Disordered" evidence="1">
    <location>
        <begin position="106"/>
        <end position="136"/>
    </location>
</feature>
<evidence type="ECO:0000313" key="2">
    <source>
        <dbReference type="EMBL" id="CAF1148276.1"/>
    </source>
</evidence>
<evidence type="ECO:0000256" key="1">
    <source>
        <dbReference type="SAM" id="MobiDB-lite"/>
    </source>
</evidence>
<comment type="caution">
    <text evidence="2">The sequence shown here is derived from an EMBL/GenBank/DDBJ whole genome shotgun (WGS) entry which is preliminary data.</text>
</comment>
<keyword evidence="3" id="KW-1185">Reference proteome</keyword>
<name>A0A814SJH1_9BILA</name>
<gene>
    <name evidence="2" type="ORF">OXX778_LOCUS23184</name>
</gene>
<organism evidence="2 3">
    <name type="scientific">Brachionus calyciflorus</name>
    <dbReference type="NCBI Taxonomy" id="104777"/>
    <lineage>
        <taxon>Eukaryota</taxon>
        <taxon>Metazoa</taxon>
        <taxon>Spiralia</taxon>
        <taxon>Gnathifera</taxon>
        <taxon>Rotifera</taxon>
        <taxon>Eurotatoria</taxon>
        <taxon>Monogononta</taxon>
        <taxon>Pseudotrocha</taxon>
        <taxon>Ploima</taxon>
        <taxon>Brachionidae</taxon>
        <taxon>Brachionus</taxon>
    </lineage>
</organism>
<feature type="compositionally biased region" description="Basic and acidic residues" evidence="1">
    <location>
        <begin position="47"/>
        <end position="58"/>
    </location>
</feature>
<reference evidence="2" key="1">
    <citation type="submission" date="2021-02" db="EMBL/GenBank/DDBJ databases">
        <authorList>
            <person name="Nowell W R."/>
        </authorList>
    </citation>
    <scope>NUCLEOTIDE SEQUENCE</scope>
    <source>
        <strain evidence="2">Ploen Becks lab</strain>
    </source>
</reference>
<dbReference type="AlphaFoldDB" id="A0A814SJH1"/>
<proteinExistence type="predicted"/>